<dbReference type="UniPathway" id="UPA00050">
    <property type="reaction ID" value="UER00064"/>
</dbReference>
<dbReference type="InterPro" id="IPR014721">
    <property type="entry name" value="Ribsml_uS5_D2-typ_fold_subgr"/>
</dbReference>
<protein>
    <recommendedName>
        <fullName evidence="4 13">Homoserine kinase</fullName>
        <shortName evidence="13">HK</shortName>
        <shortName evidence="13">HSK</shortName>
        <ecNumber evidence="3 13">2.7.1.39</ecNumber>
    </recommendedName>
</protein>
<dbReference type="AlphaFoldDB" id="Q0RD97"/>
<dbReference type="GO" id="GO:0004413">
    <property type="term" value="F:homoserine kinase activity"/>
    <property type="evidence" value="ECO:0007669"/>
    <property type="project" value="UniProtKB-UniRule"/>
</dbReference>
<evidence type="ECO:0000256" key="8">
    <source>
        <dbReference type="ARBA" id="ARBA00022741"/>
    </source>
</evidence>
<evidence type="ECO:0000256" key="13">
    <source>
        <dbReference type="HAMAP-Rule" id="MF_00384"/>
    </source>
</evidence>
<feature type="region of interest" description="Disordered" evidence="14">
    <location>
        <begin position="128"/>
        <end position="176"/>
    </location>
</feature>
<dbReference type="KEGG" id="fal:FRAAL5949"/>
<evidence type="ECO:0000256" key="12">
    <source>
        <dbReference type="ARBA" id="ARBA00049954"/>
    </source>
</evidence>
<dbReference type="HOGENOM" id="CLU_041243_0_1_11"/>
<sequence length="371" mass="37052">MVGAGRAGADGAARRVRVRVPATSANLGPGFDAFGLALGLYDEVDVEMTASGLTVDVVGPDEVAQDETHLVVRAIRATFDLLGRPQPGLALRCVNRIPHGRGLGSSAAAIVAGIVAAAALDRPDLGPEFEAGPAANQGDPGVARPGVPADRAATATAAGPAAAAGPGPGDSAGPATSVPAAAAWMLRLAHDIEGHPDNVAAALSGGFTVAWQDVEGARCLRVDPFAELRPVVFVPTVRQSTEASRGALPVLVGLPDAARTLGRAALLALTMSAAEPAAAAQRARTLFSATEDLLHQPYRLPAAPATGELVARLRALGVPATLSGSGPSVLALAVGGEQAAAAVGAASAEFSVAPLSVDRSGAQVTRLDPER</sequence>
<keyword evidence="5 13" id="KW-0028">Amino-acid biosynthesis</keyword>
<reference evidence="17 18" key="1">
    <citation type="journal article" date="2007" name="Genome Res.">
        <title>Genome characteristics of facultatively symbiotic Frankia sp. strains reflect host range and host plant biogeography.</title>
        <authorList>
            <person name="Normand P."/>
            <person name="Lapierre P."/>
            <person name="Tisa L.S."/>
            <person name="Gogarten J.P."/>
            <person name="Alloisio N."/>
            <person name="Bagnarol E."/>
            <person name="Bassi C.A."/>
            <person name="Berry A.M."/>
            <person name="Bickhart D.M."/>
            <person name="Choisne N."/>
            <person name="Couloux A."/>
            <person name="Cournoyer B."/>
            <person name="Cruveiller S."/>
            <person name="Daubin V."/>
            <person name="Demange N."/>
            <person name="Francino M.P."/>
            <person name="Goltsman E."/>
            <person name="Huang Y."/>
            <person name="Kopp O.R."/>
            <person name="Labarre L."/>
            <person name="Lapidus A."/>
            <person name="Lavire C."/>
            <person name="Marechal J."/>
            <person name="Martinez M."/>
            <person name="Mastronunzio J.E."/>
            <person name="Mullin B.C."/>
            <person name="Niemann J."/>
            <person name="Pujic P."/>
            <person name="Rawnsley T."/>
            <person name="Rouy Z."/>
            <person name="Schenowitz C."/>
            <person name="Sellstedt A."/>
            <person name="Tavares F."/>
            <person name="Tomkins J.P."/>
            <person name="Vallenet D."/>
            <person name="Valverde C."/>
            <person name="Wall L.G."/>
            <person name="Wang Y."/>
            <person name="Medigue C."/>
            <person name="Benson D.R."/>
        </authorList>
    </citation>
    <scope>NUCLEOTIDE SEQUENCE [LARGE SCALE GENOMIC DNA]</scope>
    <source>
        <strain evidence="18">DSM 45986 / CECT 9034 / ACN14a</strain>
    </source>
</reference>
<dbReference type="PRINTS" id="PR00958">
    <property type="entry name" value="HOMSERKINASE"/>
</dbReference>
<feature type="compositionally biased region" description="Low complexity" evidence="14">
    <location>
        <begin position="148"/>
        <end position="176"/>
    </location>
</feature>
<evidence type="ECO:0000256" key="5">
    <source>
        <dbReference type="ARBA" id="ARBA00022605"/>
    </source>
</evidence>
<dbReference type="HAMAP" id="MF_00384">
    <property type="entry name" value="Homoser_kinase"/>
    <property type="match status" value="1"/>
</dbReference>
<accession>Q0RD97</accession>
<organism evidence="17 18">
    <name type="scientific">Frankia alni (strain DSM 45986 / CECT 9034 / ACN14a)</name>
    <dbReference type="NCBI Taxonomy" id="326424"/>
    <lineage>
        <taxon>Bacteria</taxon>
        <taxon>Bacillati</taxon>
        <taxon>Actinomycetota</taxon>
        <taxon>Actinomycetes</taxon>
        <taxon>Frankiales</taxon>
        <taxon>Frankiaceae</taxon>
        <taxon>Frankia</taxon>
    </lineage>
</organism>
<keyword evidence="9 13" id="KW-0418">Kinase</keyword>
<dbReference type="PROSITE" id="PS00627">
    <property type="entry name" value="GHMP_KINASES_ATP"/>
    <property type="match status" value="1"/>
</dbReference>
<evidence type="ECO:0000259" key="16">
    <source>
        <dbReference type="Pfam" id="PF08544"/>
    </source>
</evidence>
<keyword evidence="18" id="KW-1185">Reference proteome</keyword>
<dbReference type="Gene3D" id="3.30.230.10">
    <property type="match status" value="2"/>
</dbReference>
<dbReference type="PANTHER" id="PTHR20861:SF1">
    <property type="entry name" value="HOMOSERINE KINASE"/>
    <property type="match status" value="1"/>
</dbReference>
<evidence type="ECO:0000256" key="1">
    <source>
        <dbReference type="ARBA" id="ARBA00005015"/>
    </source>
</evidence>
<dbReference type="Proteomes" id="UP000000657">
    <property type="component" value="Chromosome"/>
</dbReference>
<evidence type="ECO:0000256" key="14">
    <source>
        <dbReference type="SAM" id="MobiDB-lite"/>
    </source>
</evidence>
<dbReference type="EC" id="2.7.1.39" evidence="3 13"/>
<evidence type="ECO:0000313" key="17">
    <source>
        <dbReference type="EMBL" id="CAJ64574.1"/>
    </source>
</evidence>
<dbReference type="eggNOG" id="COG0083">
    <property type="taxonomic scope" value="Bacteria"/>
</dbReference>
<evidence type="ECO:0000256" key="6">
    <source>
        <dbReference type="ARBA" id="ARBA00022679"/>
    </source>
</evidence>
<keyword evidence="10 13" id="KW-0067">ATP-binding</keyword>
<dbReference type="InterPro" id="IPR006204">
    <property type="entry name" value="GHMP_kinase_N_dom"/>
</dbReference>
<dbReference type="SUPFAM" id="SSF54211">
    <property type="entry name" value="Ribosomal protein S5 domain 2-like"/>
    <property type="match status" value="1"/>
</dbReference>
<dbReference type="InterPro" id="IPR013750">
    <property type="entry name" value="GHMP_kinase_C_dom"/>
</dbReference>
<dbReference type="Pfam" id="PF08544">
    <property type="entry name" value="GHMP_kinases_C"/>
    <property type="match status" value="1"/>
</dbReference>
<evidence type="ECO:0000256" key="11">
    <source>
        <dbReference type="ARBA" id="ARBA00049375"/>
    </source>
</evidence>
<evidence type="ECO:0000256" key="7">
    <source>
        <dbReference type="ARBA" id="ARBA00022697"/>
    </source>
</evidence>
<comment type="catalytic activity">
    <reaction evidence="11 13">
        <text>L-homoserine + ATP = O-phospho-L-homoserine + ADP + H(+)</text>
        <dbReference type="Rhea" id="RHEA:13985"/>
        <dbReference type="ChEBI" id="CHEBI:15378"/>
        <dbReference type="ChEBI" id="CHEBI:30616"/>
        <dbReference type="ChEBI" id="CHEBI:57476"/>
        <dbReference type="ChEBI" id="CHEBI:57590"/>
        <dbReference type="ChEBI" id="CHEBI:456216"/>
        <dbReference type="EC" id="2.7.1.39"/>
    </reaction>
</comment>
<evidence type="ECO:0000256" key="4">
    <source>
        <dbReference type="ARBA" id="ARBA00017858"/>
    </source>
</evidence>
<evidence type="ECO:0000259" key="15">
    <source>
        <dbReference type="Pfam" id="PF00288"/>
    </source>
</evidence>
<comment type="pathway">
    <text evidence="1 13">Amino-acid biosynthesis; L-threonine biosynthesis; L-threonine from L-aspartate: step 4/5.</text>
</comment>
<comment type="similarity">
    <text evidence="2 13">Belongs to the GHMP kinase family. Homoserine kinase subfamily.</text>
</comment>
<dbReference type="EMBL" id="CT573213">
    <property type="protein sequence ID" value="CAJ64574.1"/>
    <property type="molecule type" value="Genomic_DNA"/>
</dbReference>
<dbReference type="InterPro" id="IPR006203">
    <property type="entry name" value="GHMP_knse_ATP-bd_CS"/>
</dbReference>
<dbReference type="SUPFAM" id="SSF55060">
    <property type="entry name" value="GHMP Kinase, C-terminal domain"/>
    <property type="match status" value="1"/>
</dbReference>
<dbReference type="GO" id="GO:0005524">
    <property type="term" value="F:ATP binding"/>
    <property type="evidence" value="ECO:0007669"/>
    <property type="project" value="UniProtKB-UniRule"/>
</dbReference>
<dbReference type="InterPro" id="IPR036554">
    <property type="entry name" value="GHMP_kinase_C_sf"/>
</dbReference>
<dbReference type="STRING" id="326424.FRAAL5949"/>
<keyword evidence="13" id="KW-0963">Cytoplasm</keyword>
<dbReference type="GO" id="GO:0009088">
    <property type="term" value="P:threonine biosynthetic process"/>
    <property type="evidence" value="ECO:0007669"/>
    <property type="project" value="UniProtKB-UniRule"/>
</dbReference>
<dbReference type="InterPro" id="IPR000870">
    <property type="entry name" value="Homoserine_kinase"/>
</dbReference>
<feature type="binding site" evidence="13">
    <location>
        <begin position="98"/>
        <end position="108"/>
    </location>
    <ligand>
        <name>ATP</name>
        <dbReference type="ChEBI" id="CHEBI:30616"/>
    </ligand>
</feature>
<evidence type="ECO:0000256" key="10">
    <source>
        <dbReference type="ARBA" id="ARBA00022840"/>
    </source>
</evidence>
<name>Q0RD97_FRAAA</name>
<dbReference type="Pfam" id="PF00288">
    <property type="entry name" value="GHMP_kinases_N"/>
    <property type="match status" value="1"/>
</dbReference>
<feature type="domain" description="GHMP kinase N-terminal" evidence="15">
    <location>
        <begin position="70"/>
        <end position="121"/>
    </location>
</feature>
<keyword evidence="7 13" id="KW-0791">Threonine biosynthesis</keyword>
<dbReference type="GO" id="GO:0005737">
    <property type="term" value="C:cytoplasm"/>
    <property type="evidence" value="ECO:0007669"/>
    <property type="project" value="UniProtKB-SubCell"/>
</dbReference>
<evidence type="ECO:0000256" key="3">
    <source>
        <dbReference type="ARBA" id="ARBA00012078"/>
    </source>
</evidence>
<dbReference type="Gene3D" id="3.30.70.890">
    <property type="entry name" value="GHMP kinase, C-terminal domain"/>
    <property type="match status" value="1"/>
</dbReference>
<comment type="function">
    <text evidence="12 13">Catalyzes the ATP-dependent phosphorylation of L-homoserine to L-homoserine phosphate.</text>
</comment>
<evidence type="ECO:0000256" key="2">
    <source>
        <dbReference type="ARBA" id="ARBA00007370"/>
    </source>
</evidence>
<feature type="domain" description="GHMP kinase C-terminal" evidence="16">
    <location>
        <begin position="288"/>
        <end position="348"/>
    </location>
</feature>
<keyword evidence="6 13" id="KW-0808">Transferase</keyword>
<dbReference type="PANTHER" id="PTHR20861">
    <property type="entry name" value="HOMOSERINE/4-DIPHOSPHOCYTIDYL-2-C-METHYL-D-ERYTHRITOL KINASE"/>
    <property type="match status" value="1"/>
</dbReference>
<comment type="subcellular location">
    <subcellularLocation>
        <location evidence="13">Cytoplasm</location>
    </subcellularLocation>
</comment>
<dbReference type="InterPro" id="IPR020568">
    <property type="entry name" value="Ribosomal_Su5_D2-typ_SF"/>
</dbReference>
<proteinExistence type="inferred from homology"/>
<keyword evidence="8 13" id="KW-0547">Nucleotide-binding</keyword>
<evidence type="ECO:0000313" key="18">
    <source>
        <dbReference type="Proteomes" id="UP000000657"/>
    </source>
</evidence>
<dbReference type="RefSeq" id="WP_011607007.1">
    <property type="nucleotide sequence ID" value="NC_008278.1"/>
</dbReference>
<evidence type="ECO:0000256" key="9">
    <source>
        <dbReference type="ARBA" id="ARBA00022777"/>
    </source>
</evidence>
<gene>
    <name evidence="13 17" type="primary">thrB</name>
    <name evidence="17" type="ordered locus">FRAAL5949</name>
</gene>